<keyword evidence="2" id="KW-1185">Reference proteome</keyword>
<organism evidence="2">
    <name type="scientific">Caenorhabditis brenneri</name>
    <name type="common">Nematode worm</name>
    <dbReference type="NCBI Taxonomy" id="135651"/>
    <lineage>
        <taxon>Eukaryota</taxon>
        <taxon>Metazoa</taxon>
        <taxon>Ecdysozoa</taxon>
        <taxon>Nematoda</taxon>
        <taxon>Chromadorea</taxon>
        <taxon>Rhabditida</taxon>
        <taxon>Rhabditina</taxon>
        <taxon>Rhabditomorpha</taxon>
        <taxon>Rhabditoidea</taxon>
        <taxon>Rhabditidae</taxon>
        <taxon>Peloderinae</taxon>
        <taxon>Caenorhabditis</taxon>
    </lineage>
</organism>
<dbReference type="Proteomes" id="UP000008068">
    <property type="component" value="Unassembled WGS sequence"/>
</dbReference>
<accession>G0PHT5</accession>
<evidence type="ECO:0000313" key="2">
    <source>
        <dbReference type="Proteomes" id="UP000008068"/>
    </source>
</evidence>
<protein>
    <submittedName>
        <fullName evidence="1">Uncharacterized protein</fullName>
    </submittedName>
</protein>
<dbReference type="AlphaFoldDB" id="G0PHT5"/>
<gene>
    <name evidence="1" type="ORF">CAEBREN_22931</name>
</gene>
<dbReference type="EMBL" id="GL380506">
    <property type="protein sequence ID" value="EGT57040.1"/>
    <property type="molecule type" value="Genomic_DNA"/>
</dbReference>
<dbReference type="InParanoid" id="G0PHT5"/>
<name>G0PHT5_CAEBE</name>
<dbReference type="HOGENOM" id="CLU_1587966_0_0_1"/>
<reference evidence="2" key="1">
    <citation type="submission" date="2011-07" db="EMBL/GenBank/DDBJ databases">
        <authorList>
            <consortium name="Caenorhabditis brenneri Sequencing and Analysis Consortium"/>
            <person name="Wilson R.K."/>
        </authorList>
    </citation>
    <scope>NUCLEOTIDE SEQUENCE [LARGE SCALE GENOMIC DNA]</scope>
    <source>
        <strain evidence="2">PB2801</strain>
    </source>
</reference>
<sequence>MDFFNKTMDFTLSKVLMKCFDLADVMTSFICKASYVLNLRQKRLLAKIWEHRMSLPSNRGCHSQKNSSSDSSLRLVCNHTDRLLHVIYGTPSSKHSEDVTERLTSTIGFVPSLAKLEHHREEDYSRSCSSRRTRQPQWILPRWKRNGCSYRKKISKKERHCTYEGSLG</sequence>
<evidence type="ECO:0000313" key="1">
    <source>
        <dbReference type="EMBL" id="EGT57040.1"/>
    </source>
</evidence>
<proteinExistence type="predicted"/>